<name>A0A212J1L6_9BACT</name>
<evidence type="ECO:0000313" key="1">
    <source>
        <dbReference type="EMBL" id="SBV93331.1"/>
    </source>
</evidence>
<organism evidence="1">
    <name type="scientific">uncultured Dysgonomonas sp</name>
    <dbReference type="NCBI Taxonomy" id="206096"/>
    <lineage>
        <taxon>Bacteria</taxon>
        <taxon>Pseudomonadati</taxon>
        <taxon>Bacteroidota</taxon>
        <taxon>Bacteroidia</taxon>
        <taxon>Bacteroidales</taxon>
        <taxon>Dysgonomonadaceae</taxon>
        <taxon>Dysgonomonas</taxon>
        <taxon>environmental samples</taxon>
    </lineage>
</organism>
<accession>A0A212J1L6</accession>
<gene>
    <name evidence="1" type="ORF">KL86DYS1_10840</name>
</gene>
<reference evidence="1" key="1">
    <citation type="submission" date="2016-04" db="EMBL/GenBank/DDBJ databases">
        <authorList>
            <person name="Evans L.H."/>
            <person name="Alamgir A."/>
            <person name="Owens N."/>
            <person name="Weber N.D."/>
            <person name="Virtaneva K."/>
            <person name="Barbian K."/>
            <person name="Babar A."/>
            <person name="Rosenke K."/>
        </authorList>
    </citation>
    <scope>NUCLEOTIDE SEQUENCE</scope>
    <source>
        <strain evidence="1">86-1</strain>
    </source>
</reference>
<sequence>MKTKMHSVFSMVRFSVLSLADEFSGTTVNSEEKGWMKRVVSGLKPEEHIVKNNIIIAKIPKIDAL</sequence>
<protein>
    <submittedName>
        <fullName evidence="1">Uncharacterized protein</fullName>
    </submittedName>
</protein>
<proteinExistence type="predicted"/>
<dbReference type="AlphaFoldDB" id="A0A212J1L6"/>
<dbReference type="EMBL" id="FLUM01000001">
    <property type="protein sequence ID" value="SBV93331.1"/>
    <property type="molecule type" value="Genomic_DNA"/>
</dbReference>
<dbReference type="RefSeq" id="WP_296938725.1">
    <property type="nucleotide sequence ID" value="NZ_LT599032.1"/>
</dbReference>